<evidence type="ECO:0000313" key="2">
    <source>
        <dbReference type="EMBL" id="KAF4669657.1"/>
    </source>
</evidence>
<dbReference type="EMBL" id="JABAHT010000137">
    <property type="protein sequence ID" value="KAF4663650.1"/>
    <property type="molecule type" value="Genomic_DNA"/>
</dbReference>
<dbReference type="Proteomes" id="UP000572268">
    <property type="component" value="Unassembled WGS sequence"/>
</dbReference>
<evidence type="ECO:0000313" key="1">
    <source>
        <dbReference type="EMBL" id="KAF4663650.1"/>
    </source>
</evidence>
<gene>
    <name evidence="2" type="ORF">FOL46_001300</name>
    <name evidence="1" type="ORF">FOZ61_001470</name>
</gene>
<dbReference type="AlphaFoldDB" id="A0A7J6ME10"/>
<evidence type="ECO:0000313" key="4">
    <source>
        <dbReference type="Proteomes" id="UP000572268"/>
    </source>
</evidence>
<dbReference type="EMBL" id="JABANN010000136">
    <property type="protein sequence ID" value="KAF4669657.1"/>
    <property type="molecule type" value="Genomic_DNA"/>
</dbReference>
<comment type="caution">
    <text evidence="2">The sequence shown here is derived from an EMBL/GenBank/DDBJ whole genome shotgun (WGS) entry which is preliminary data.</text>
</comment>
<evidence type="ECO:0000313" key="3">
    <source>
        <dbReference type="Proteomes" id="UP000570595"/>
    </source>
</evidence>
<protein>
    <submittedName>
        <fullName evidence="2">Uncharacterized protein</fullName>
    </submittedName>
</protein>
<dbReference type="Proteomes" id="UP000570595">
    <property type="component" value="Unassembled WGS sequence"/>
</dbReference>
<accession>A0A7J6ME10</accession>
<organism evidence="2 4">
    <name type="scientific">Perkinsus olseni</name>
    <name type="common">Perkinsus atlanticus</name>
    <dbReference type="NCBI Taxonomy" id="32597"/>
    <lineage>
        <taxon>Eukaryota</taxon>
        <taxon>Sar</taxon>
        <taxon>Alveolata</taxon>
        <taxon>Perkinsozoa</taxon>
        <taxon>Perkinsea</taxon>
        <taxon>Perkinsida</taxon>
        <taxon>Perkinsidae</taxon>
        <taxon>Perkinsus</taxon>
    </lineage>
</organism>
<name>A0A7J6ME10_PEROL</name>
<proteinExistence type="predicted"/>
<reference evidence="3 4" key="1">
    <citation type="submission" date="2020-04" db="EMBL/GenBank/DDBJ databases">
        <title>Perkinsus olseni comparative genomics.</title>
        <authorList>
            <person name="Bogema D.R."/>
        </authorList>
    </citation>
    <scope>NUCLEOTIDE SEQUENCE [LARGE SCALE GENOMIC DNA]</scope>
    <source>
        <strain evidence="1">ATCC PRA-179</strain>
        <strain evidence="2">ATCC PRA-31</strain>
    </source>
</reference>
<sequence>MASSNLLFNSTFRRVTLMSILLVYFTGATQFRQQELLYGRVHGVGAEYFFIPRDEVPIPDIATAHRLYLTDHYALFEGKVRSQARRDQPDWTELTTISFPLHNSWQYNHDVVTKARIYRLKDGETSEYTADVVKGKRCFDNVRERKDSDDDEEYEAAPESIERELHLICLGGFSALHPSTDLSVLDGNYTGSRQGRESWFEFRKGRVRDAKLTVEEVYKEHLHAIYYPLCDGVILIEAPGWRKSIEKSPSYSILKKSKVQKQRGWSLASWRRRRSTRNSSPGEGAGLLDDDDESNVICGANHVRRRLTRDILDRWDCHLSNDFGLKARV</sequence>